<dbReference type="Pfam" id="PF09378">
    <property type="entry name" value="HAS-barrel"/>
    <property type="match status" value="1"/>
</dbReference>
<dbReference type="GO" id="GO:0043139">
    <property type="term" value="F:5'-3' DNA helicase activity"/>
    <property type="evidence" value="ECO:0007669"/>
    <property type="project" value="UniProtKB-EC"/>
</dbReference>
<dbReference type="KEGG" id="mvo:Mvol_0062"/>
<dbReference type="HOGENOM" id="CLU_023842_2_0_2"/>
<dbReference type="Pfam" id="PF01935">
    <property type="entry name" value="DUF87"/>
    <property type="match status" value="1"/>
</dbReference>
<dbReference type="PANTHER" id="PTHR42957">
    <property type="entry name" value="HELICASE MJ1565-RELATED"/>
    <property type="match status" value="1"/>
</dbReference>
<dbReference type="eggNOG" id="arCOG00280">
    <property type="taxonomic scope" value="Archaea"/>
</dbReference>
<dbReference type="EMBL" id="CP002057">
    <property type="protein sequence ID" value="ADI35722.1"/>
    <property type="molecule type" value="Genomic_DNA"/>
</dbReference>
<sequence length="511" mass="58109">MNQGNDLKEFDDLKILGYTIGETSSYELQMISSEVPEIGEYLSIYDDEGTEILGMVENVIRGNRITNELKEYGAISKLKEFEDEDEIYTISSIKILGDTKNMQIPRRPPKPLNEIYKTPKQTLNKVFANGKLEVGKLISSDIGVSLDVNKLCSRHLAVLAITGQGKSNTISVLLEQFKKLNATVIVFDMHREYLEMESYSIDLKINPIKPKINVYNMHPDSLMNLAGVDPSASIQRSFGRRAILGLNKEHEEVEFNSVEEYINSILNRIEIYADMDEYKNKLDSLITLKMRFEDLLAYKSKITAINYNPISGIKENRINIVDISELDEESTDLIISYFSKEILKDRKKSFWNTKTANPIFIIYEEAHLVIPQNRPTKSKTPISRIAREGRKFGVGICLVSQRPKTLDQEALSQCNNFIISKIIEPKDQRYIQQASESLSEDLITQLPSLNVGEAIVLGPCLKIPALVKMNRFNGVYGGEDVMFDELWSKTENDLSDKTLGKSIFEDEEDEL</sequence>
<evidence type="ECO:0000256" key="1">
    <source>
        <dbReference type="ARBA" id="ARBA00007816"/>
    </source>
</evidence>
<dbReference type="InParanoid" id="D7DRG2"/>
<evidence type="ECO:0000256" key="3">
    <source>
        <dbReference type="ARBA" id="ARBA00048954"/>
    </source>
</evidence>
<evidence type="ECO:0000259" key="5">
    <source>
        <dbReference type="Pfam" id="PF01935"/>
    </source>
</evidence>
<dbReference type="GO" id="GO:0043138">
    <property type="term" value="F:3'-5' DNA helicase activity"/>
    <property type="evidence" value="ECO:0007669"/>
    <property type="project" value="UniProtKB-EC"/>
</dbReference>
<comment type="similarity">
    <text evidence="1">Belongs to the HerA family.</text>
</comment>
<evidence type="ECO:0000256" key="2">
    <source>
        <dbReference type="ARBA" id="ARBA00034617"/>
    </source>
</evidence>
<name>D7DRG2_METV3</name>
<dbReference type="OrthoDB" id="107033at2157"/>
<dbReference type="InterPro" id="IPR002789">
    <property type="entry name" value="HerA_central"/>
</dbReference>
<dbReference type="InterPro" id="IPR027417">
    <property type="entry name" value="P-loop_NTPase"/>
</dbReference>
<dbReference type="PANTHER" id="PTHR42957:SF1">
    <property type="entry name" value="HELICASE MJ1565-RELATED"/>
    <property type="match status" value="1"/>
</dbReference>
<protein>
    <submittedName>
        <fullName evidence="7">Uncharacterized protein</fullName>
    </submittedName>
</protein>
<evidence type="ECO:0000313" key="8">
    <source>
        <dbReference type="EMBL" id="ADI35782.1"/>
    </source>
</evidence>
<dbReference type="Gene3D" id="3.40.50.300">
    <property type="entry name" value="P-loop containing nucleotide triphosphate hydrolases"/>
    <property type="match status" value="2"/>
</dbReference>
<dbReference type="InterPro" id="IPR018538">
    <property type="entry name" value="HerA_barrel_dom"/>
</dbReference>
<dbReference type="SUPFAM" id="SSF52540">
    <property type="entry name" value="P-loop containing nucleoside triphosphate hydrolases"/>
    <property type="match status" value="1"/>
</dbReference>
<comment type="catalytic activity">
    <reaction evidence="4">
        <text>ATP + H2O = ADP + phosphate + H(+)</text>
        <dbReference type="Rhea" id="RHEA:13065"/>
        <dbReference type="ChEBI" id="CHEBI:15377"/>
        <dbReference type="ChEBI" id="CHEBI:15378"/>
        <dbReference type="ChEBI" id="CHEBI:30616"/>
        <dbReference type="ChEBI" id="CHEBI:43474"/>
        <dbReference type="ChEBI" id="CHEBI:456216"/>
        <dbReference type="EC" id="5.6.2.4"/>
    </reaction>
</comment>
<accession>D7DRG2</accession>
<organism evidence="7 9">
    <name type="scientific">Methanococcus voltae (strain ATCC BAA-1334 / A3)</name>
    <dbReference type="NCBI Taxonomy" id="456320"/>
    <lineage>
        <taxon>Archaea</taxon>
        <taxon>Methanobacteriati</taxon>
        <taxon>Methanobacteriota</taxon>
        <taxon>Methanomada group</taxon>
        <taxon>Methanococci</taxon>
        <taxon>Methanococcales</taxon>
        <taxon>Methanococcaceae</taxon>
        <taxon>Methanococcus</taxon>
    </lineage>
</organism>
<dbReference type="EMBL" id="CP002057">
    <property type="protein sequence ID" value="ADI35782.1"/>
    <property type="molecule type" value="Genomic_DNA"/>
</dbReference>
<dbReference type="KEGG" id="mvo:Mvol_0122"/>
<dbReference type="AlphaFoldDB" id="D7DRG2"/>
<dbReference type="STRING" id="456320.Mvol_0062"/>
<feature type="domain" description="Helicase HerA barrel" evidence="6">
    <location>
        <begin position="16"/>
        <end position="101"/>
    </location>
</feature>
<evidence type="ECO:0000259" key="6">
    <source>
        <dbReference type="Pfam" id="PF09378"/>
    </source>
</evidence>
<comment type="catalytic activity">
    <reaction evidence="2">
        <text>Couples ATP hydrolysis with the unwinding of duplex DNA by translocating in the 3'-5' direction.</text>
        <dbReference type="EC" id="5.6.2.4"/>
    </reaction>
</comment>
<evidence type="ECO:0000256" key="4">
    <source>
        <dbReference type="ARBA" id="ARBA00048988"/>
    </source>
</evidence>
<keyword evidence="9" id="KW-1185">Reference proteome</keyword>
<proteinExistence type="inferred from homology"/>
<feature type="domain" description="Helicase HerA central" evidence="5">
    <location>
        <begin position="132"/>
        <end position="342"/>
    </location>
</feature>
<dbReference type="Proteomes" id="UP000007722">
    <property type="component" value="Chromosome"/>
</dbReference>
<reference evidence="7 9" key="1">
    <citation type="submission" date="2010-05" db="EMBL/GenBank/DDBJ databases">
        <title>Complete sequence of Methanococcus voltae A3.</title>
        <authorList>
            <consortium name="US DOE Joint Genome Institute"/>
            <person name="Lucas S."/>
            <person name="Copeland A."/>
            <person name="Lapidus A."/>
            <person name="Cheng J.-F."/>
            <person name="Bruce D."/>
            <person name="Goodwin L."/>
            <person name="Pitluck S."/>
            <person name="Lowry S."/>
            <person name="Clum A."/>
            <person name="Land M."/>
            <person name="Hauser L."/>
            <person name="Kyrpides N."/>
            <person name="Mikhailova N."/>
            <person name="Whitman W.B."/>
            <person name="Woyke T."/>
        </authorList>
    </citation>
    <scope>NUCLEOTIDE SEQUENCE [LARGE SCALE GENOMIC DNA]</scope>
    <source>
        <strain evidence="7">A3</strain>
        <strain evidence="9">ATCC BAA-1334 / A3</strain>
    </source>
</reference>
<comment type="catalytic activity">
    <reaction evidence="3">
        <text>ATP + H2O = ADP + phosphate + H(+)</text>
        <dbReference type="Rhea" id="RHEA:13065"/>
        <dbReference type="ChEBI" id="CHEBI:15377"/>
        <dbReference type="ChEBI" id="CHEBI:15378"/>
        <dbReference type="ChEBI" id="CHEBI:30616"/>
        <dbReference type="ChEBI" id="CHEBI:43474"/>
        <dbReference type="ChEBI" id="CHEBI:456216"/>
        <dbReference type="EC" id="5.6.2.3"/>
    </reaction>
</comment>
<gene>
    <name evidence="7" type="ordered locus">Mvol_0062</name>
    <name evidence="8" type="ordered locus">Mvol_0122</name>
</gene>
<evidence type="ECO:0000313" key="9">
    <source>
        <dbReference type="Proteomes" id="UP000007722"/>
    </source>
</evidence>
<evidence type="ECO:0000313" key="7">
    <source>
        <dbReference type="EMBL" id="ADI35722.1"/>
    </source>
</evidence>
<dbReference type="InterPro" id="IPR008571">
    <property type="entry name" value="HerA-like"/>
</dbReference>